<dbReference type="AlphaFoldDB" id="C8VG02"/>
<dbReference type="EMBL" id="BN001305">
    <property type="protein sequence ID" value="CBF81581.1"/>
    <property type="molecule type" value="Genomic_DNA"/>
</dbReference>
<dbReference type="InParanoid" id="C8VG02"/>
<dbReference type="KEGG" id="ani:ANIA_11484"/>
<dbReference type="Proteomes" id="UP000000560">
    <property type="component" value="Chromosome V"/>
</dbReference>
<evidence type="ECO:0000313" key="1">
    <source>
        <dbReference type="EMBL" id="CBF81581.1"/>
    </source>
</evidence>
<gene>
    <name evidence="1" type="ORF">ANIA_11484</name>
</gene>
<protein>
    <submittedName>
        <fullName evidence="1">Uncharacterized protein</fullName>
    </submittedName>
</protein>
<keyword evidence="2" id="KW-1185">Reference proteome</keyword>
<name>C8VG02_EMENI</name>
<reference evidence="2" key="1">
    <citation type="journal article" date="2005" name="Nature">
        <title>Sequencing of Aspergillus nidulans and comparative analysis with A. fumigatus and A. oryzae.</title>
        <authorList>
            <person name="Galagan J.E."/>
            <person name="Calvo S.E."/>
            <person name="Cuomo C."/>
            <person name="Ma L.J."/>
            <person name="Wortman J.R."/>
            <person name="Batzoglou S."/>
            <person name="Lee S.I."/>
            <person name="Basturkmen M."/>
            <person name="Spevak C.C."/>
            <person name="Clutterbuck J."/>
            <person name="Kapitonov V."/>
            <person name="Jurka J."/>
            <person name="Scazzocchio C."/>
            <person name="Farman M."/>
            <person name="Butler J."/>
            <person name="Purcell S."/>
            <person name="Harris S."/>
            <person name="Braus G.H."/>
            <person name="Draht O."/>
            <person name="Busch S."/>
            <person name="D'Enfert C."/>
            <person name="Bouchier C."/>
            <person name="Goldman G.H."/>
            <person name="Bell-Pedersen D."/>
            <person name="Griffiths-Jones S."/>
            <person name="Doonan J.H."/>
            <person name="Yu J."/>
            <person name="Vienken K."/>
            <person name="Pain A."/>
            <person name="Freitag M."/>
            <person name="Selker E.U."/>
            <person name="Archer D.B."/>
            <person name="Penalva M.A."/>
            <person name="Oakley B.R."/>
            <person name="Momany M."/>
            <person name="Tanaka T."/>
            <person name="Kumagai T."/>
            <person name="Asai K."/>
            <person name="Machida M."/>
            <person name="Nierman W.C."/>
            <person name="Denning D.W."/>
            <person name="Caddick M."/>
            <person name="Hynes M."/>
            <person name="Paoletti M."/>
            <person name="Fischer R."/>
            <person name="Miller B."/>
            <person name="Dyer P."/>
            <person name="Sachs M.S."/>
            <person name="Osmani S.A."/>
            <person name="Birren B.W."/>
        </authorList>
    </citation>
    <scope>NUCLEOTIDE SEQUENCE [LARGE SCALE GENOMIC DNA]</scope>
    <source>
        <strain evidence="2">FGSC A4 / ATCC 38163 / CBS 112.46 / NRRL 194 / M139</strain>
    </source>
</reference>
<reference evidence="2" key="2">
    <citation type="journal article" date="2009" name="Fungal Genet. Biol.">
        <title>The 2008 update of the Aspergillus nidulans genome annotation: a community effort.</title>
        <authorList>
            <person name="Wortman J.R."/>
            <person name="Gilsenan J.M."/>
            <person name="Joardar V."/>
            <person name="Deegan J."/>
            <person name="Clutterbuck J."/>
            <person name="Andersen M.R."/>
            <person name="Archer D."/>
            <person name="Bencina M."/>
            <person name="Braus G."/>
            <person name="Coutinho P."/>
            <person name="von Dohren H."/>
            <person name="Doonan J."/>
            <person name="Driessen A.J."/>
            <person name="Durek P."/>
            <person name="Espeso E."/>
            <person name="Fekete E."/>
            <person name="Flipphi M."/>
            <person name="Estrada C.G."/>
            <person name="Geysens S."/>
            <person name="Goldman G."/>
            <person name="de Groot P.W."/>
            <person name="Hansen K."/>
            <person name="Harris S.D."/>
            <person name="Heinekamp T."/>
            <person name="Helmstaedt K."/>
            <person name="Henrissat B."/>
            <person name="Hofmann G."/>
            <person name="Homan T."/>
            <person name="Horio T."/>
            <person name="Horiuchi H."/>
            <person name="James S."/>
            <person name="Jones M."/>
            <person name="Karaffa L."/>
            <person name="Karanyi Z."/>
            <person name="Kato M."/>
            <person name="Keller N."/>
            <person name="Kelly D.E."/>
            <person name="Kiel J.A."/>
            <person name="Kim J.M."/>
            <person name="van der Klei I.J."/>
            <person name="Klis F.M."/>
            <person name="Kovalchuk A."/>
            <person name="Krasevec N."/>
            <person name="Kubicek C.P."/>
            <person name="Liu B."/>
            <person name="Maccabe A."/>
            <person name="Meyer V."/>
            <person name="Mirabito P."/>
            <person name="Miskei M."/>
            <person name="Mos M."/>
            <person name="Mullins J."/>
            <person name="Nelson D.R."/>
            <person name="Nielsen J."/>
            <person name="Oakley B.R."/>
            <person name="Osmani S.A."/>
            <person name="Pakula T."/>
            <person name="Paszewski A."/>
            <person name="Paulsen I."/>
            <person name="Pilsyk S."/>
            <person name="Pocsi I."/>
            <person name="Punt P.J."/>
            <person name="Ram A.F."/>
            <person name="Ren Q."/>
            <person name="Robellet X."/>
            <person name="Robson G."/>
            <person name="Seiboth B."/>
            <person name="van Solingen P."/>
            <person name="Specht T."/>
            <person name="Sun J."/>
            <person name="Taheri-Talesh N."/>
            <person name="Takeshita N."/>
            <person name="Ussery D."/>
            <person name="vanKuyk P.A."/>
            <person name="Visser H."/>
            <person name="van de Vondervoort P.J."/>
            <person name="de Vries R.P."/>
            <person name="Walton J."/>
            <person name="Xiang X."/>
            <person name="Xiong Y."/>
            <person name="Zeng A.P."/>
            <person name="Brandt B.W."/>
            <person name="Cornell M.J."/>
            <person name="van den Hondel C.A."/>
            <person name="Visser J."/>
            <person name="Oliver S.G."/>
            <person name="Turner G."/>
        </authorList>
    </citation>
    <scope>GENOME REANNOTATION</scope>
    <source>
        <strain evidence="2">FGSC A4 / ATCC 38163 / CBS 112.46 / NRRL 194 / M139</strain>
    </source>
</reference>
<sequence>MGRQRRCASEHPVSTIWQLHGSGMFSAYCKRHGLV</sequence>
<dbReference type="GeneID" id="74897061"/>
<organism evidence="1 2">
    <name type="scientific">Emericella nidulans (strain FGSC A4 / ATCC 38163 / CBS 112.46 / NRRL 194 / M139)</name>
    <name type="common">Aspergillus nidulans</name>
    <dbReference type="NCBI Taxonomy" id="227321"/>
    <lineage>
        <taxon>Eukaryota</taxon>
        <taxon>Fungi</taxon>
        <taxon>Dikarya</taxon>
        <taxon>Ascomycota</taxon>
        <taxon>Pezizomycotina</taxon>
        <taxon>Eurotiomycetes</taxon>
        <taxon>Eurotiomycetidae</taxon>
        <taxon>Eurotiales</taxon>
        <taxon>Aspergillaceae</taxon>
        <taxon>Aspergillus</taxon>
        <taxon>Aspergillus subgen. Nidulantes</taxon>
    </lineage>
</organism>
<evidence type="ECO:0000313" key="2">
    <source>
        <dbReference type="Proteomes" id="UP000000560"/>
    </source>
</evidence>
<accession>C8VG02</accession>
<proteinExistence type="predicted"/>
<dbReference type="HOGENOM" id="CLU_3368478_0_0_1"/>
<dbReference type="RefSeq" id="XP_050468231.1">
    <property type="nucleotide sequence ID" value="XM_050612290.1"/>
</dbReference>